<protein>
    <submittedName>
        <fullName evidence="1">Uncharacterized protein</fullName>
    </submittedName>
</protein>
<dbReference type="EMBL" id="SPHZ02000009">
    <property type="protein sequence ID" value="KAF0899556.1"/>
    <property type="molecule type" value="Genomic_DNA"/>
</dbReference>
<dbReference type="Proteomes" id="UP000479710">
    <property type="component" value="Unassembled WGS sequence"/>
</dbReference>
<reference evidence="1 2" key="1">
    <citation type="submission" date="2019-11" db="EMBL/GenBank/DDBJ databases">
        <title>Whole genome sequence of Oryza granulata.</title>
        <authorList>
            <person name="Li W."/>
        </authorList>
    </citation>
    <scope>NUCLEOTIDE SEQUENCE [LARGE SCALE GENOMIC DNA]</scope>
    <source>
        <strain evidence="2">cv. Menghai</strain>
        <tissue evidence="1">Leaf</tissue>
    </source>
</reference>
<evidence type="ECO:0000313" key="1">
    <source>
        <dbReference type="EMBL" id="KAF0899556.1"/>
    </source>
</evidence>
<gene>
    <name evidence="1" type="ORF">E2562_020762</name>
</gene>
<organism evidence="1 2">
    <name type="scientific">Oryza meyeriana var. granulata</name>
    <dbReference type="NCBI Taxonomy" id="110450"/>
    <lineage>
        <taxon>Eukaryota</taxon>
        <taxon>Viridiplantae</taxon>
        <taxon>Streptophyta</taxon>
        <taxon>Embryophyta</taxon>
        <taxon>Tracheophyta</taxon>
        <taxon>Spermatophyta</taxon>
        <taxon>Magnoliopsida</taxon>
        <taxon>Liliopsida</taxon>
        <taxon>Poales</taxon>
        <taxon>Poaceae</taxon>
        <taxon>BOP clade</taxon>
        <taxon>Oryzoideae</taxon>
        <taxon>Oryzeae</taxon>
        <taxon>Oryzinae</taxon>
        <taxon>Oryza</taxon>
        <taxon>Oryza meyeriana</taxon>
    </lineage>
</organism>
<name>A0A6G1CHF3_9ORYZ</name>
<keyword evidence="2" id="KW-1185">Reference proteome</keyword>
<evidence type="ECO:0000313" key="2">
    <source>
        <dbReference type="Proteomes" id="UP000479710"/>
    </source>
</evidence>
<proteinExistence type="predicted"/>
<sequence length="97" mass="10992">MSGTNMFFLLTTDHQCGAARELHYSQHRRAPLVSTPTSSSSSPIVVGRLNHSIVRRRRDDRGAQGSMVYRERLRSSIELKPRYYQHQLASSLCTADS</sequence>
<accession>A0A6G1CHF3</accession>
<dbReference type="AlphaFoldDB" id="A0A6G1CHF3"/>
<comment type="caution">
    <text evidence="1">The sequence shown here is derived from an EMBL/GenBank/DDBJ whole genome shotgun (WGS) entry which is preliminary data.</text>
</comment>